<accession>A0A1J1JGX8</accession>
<reference evidence="1" key="1">
    <citation type="submission" date="2015-09" db="EMBL/GenBank/DDBJ databases">
        <authorList>
            <person name="Jackson K.R."/>
            <person name="Lunt B.L."/>
            <person name="Fisher J.N.B."/>
            <person name="Gardner A.V."/>
            <person name="Bailey M.E."/>
            <person name="Deus L.M."/>
            <person name="Earl A.S."/>
            <person name="Gibby P.D."/>
            <person name="Hartmann K.A."/>
            <person name="Liu J.E."/>
            <person name="Manci A.M."/>
            <person name="Nielsen D.A."/>
            <person name="Solomon M.B."/>
            <person name="Breakwell D.P."/>
            <person name="Burnett S.H."/>
            <person name="Grose J.H."/>
        </authorList>
    </citation>
    <scope>NUCLEOTIDE SEQUENCE</scope>
    <source>
        <strain evidence="1">7805</strain>
    </source>
</reference>
<dbReference type="Pfam" id="PF14103">
    <property type="entry name" value="DUF4276"/>
    <property type="match status" value="1"/>
</dbReference>
<dbReference type="EMBL" id="LO018304">
    <property type="protein sequence ID" value="CUM60001.1"/>
    <property type="molecule type" value="Genomic_DNA"/>
</dbReference>
<proteinExistence type="predicted"/>
<evidence type="ECO:0008006" key="2">
    <source>
        <dbReference type="Google" id="ProtNLM"/>
    </source>
</evidence>
<dbReference type="AlphaFoldDB" id="A0A1J1JGX8"/>
<evidence type="ECO:0000313" key="1">
    <source>
        <dbReference type="EMBL" id="CUM60001.1"/>
    </source>
</evidence>
<sequence length="192" mass="21762">MMSKIKIALIAEDDTDCDAIRKIVHRVLGEDVTTKKWASKSCSTLKRKLRAKLKLLSTEGCNIFIVVHDLDRNPENGSLNDEPTLRSRLESLSSGVESLNKHICIPIEELEAWFWSDPEVIEYLGGEKGKAQVNPHQIKSPKEELIKLSVGKNKKPRYSTNMNVELAARLNLDLCCDRCPSFKDLLKFLRSL</sequence>
<dbReference type="InterPro" id="IPR025455">
    <property type="entry name" value="DUF4276"/>
</dbReference>
<organism evidence="1">
    <name type="scientific">Planktothrix agardhii</name>
    <name type="common">Oscillatoria agardhii</name>
    <dbReference type="NCBI Taxonomy" id="1160"/>
    <lineage>
        <taxon>Bacteria</taxon>
        <taxon>Bacillati</taxon>
        <taxon>Cyanobacteriota</taxon>
        <taxon>Cyanophyceae</taxon>
        <taxon>Oscillatoriophycideae</taxon>
        <taxon>Oscillatoriales</taxon>
        <taxon>Microcoleaceae</taxon>
        <taxon>Planktothrix</taxon>
    </lineage>
</organism>
<protein>
    <recommendedName>
        <fullName evidence="2">DUF4276 domain-containing protein</fullName>
    </recommendedName>
</protein>
<dbReference type="RefSeq" id="WP_235752058.1">
    <property type="nucleotide sequence ID" value="NZ_JBIIEP010000024.1"/>
</dbReference>
<gene>
    <name evidence="1" type="ORF">PLAM_2035</name>
</gene>
<name>A0A1J1JGX8_PLAAG</name>